<reference evidence="3" key="1">
    <citation type="submission" date="2022-11" db="UniProtKB">
        <authorList>
            <consortium name="WormBaseParasite"/>
        </authorList>
    </citation>
    <scope>IDENTIFICATION</scope>
</reference>
<keyword evidence="2" id="KW-1185">Reference proteome</keyword>
<protein>
    <submittedName>
        <fullName evidence="3">GCF C-terminal domain-containing protein</fullName>
    </submittedName>
</protein>
<name>A0A915C5T9_PARUN</name>
<sequence>GSIFSSWDPLDKSQVDYGFTLMAEWKKYSKVRIVVMLGTTRSLENLTPFERLLWDGWMSSIRKAALQWNPRDDTHSMLSVIDKWLHYCLFGCARIFLNR</sequence>
<dbReference type="Proteomes" id="UP000887569">
    <property type="component" value="Unplaced"/>
</dbReference>
<accession>A0A915C5T9</accession>
<evidence type="ECO:0000259" key="1">
    <source>
        <dbReference type="Pfam" id="PF07842"/>
    </source>
</evidence>
<dbReference type="InterPro" id="IPR022783">
    <property type="entry name" value="GCFC_dom"/>
</dbReference>
<dbReference type="Pfam" id="PF07842">
    <property type="entry name" value="GCFC"/>
    <property type="match status" value="1"/>
</dbReference>
<proteinExistence type="predicted"/>
<organism evidence="2 3">
    <name type="scientific">Parascaris univalens</name>
    <name type="common">Nematode worm</name>
    <dbReference type="NCBI Taxonomy" id="6257"/>
    <lineage>
        <taxon>Eukaryota</taxon>
        <taxon>Metazoa</taxon>
        <taxon>Ecdysozoa</taxon>
        <taxon>Nematoda</taxon>
        <taxon>Chromadorea</taxon>
        <taxon>Rhabditida</taxon>
        <taxon>Spirurina</taxon>
        <taxon>Ascaridomorpha</taxon>
        <taxon>Ascaridoidea</taxon>
        <taxon>Ascarididae</taxon>
        <taxon>Parascaris</taxon>
    </lineage>
</organism>
<evidence type="ECO:0000313" key="2">
    <source>
        <dbReference type="Proteomes" id="UP000887569"/>
    </source>
</evidence>
<dbReference type="WBParaSite" id="PgR093_g001_t01">
    <property type="protein sequence ID" value="PgR093_g001_t01"/>
    <property type="gene ID" value="PgR093_g001"/>
</dbReference>
<evidence type="ECO:0000313" key="3">
    <source>
        <dbReference type="WBParaSite" id="PgR093_g001_t01"/>
    </source>
</evidence>
<dbReference type="AlphaFoldDB" id="A0A915C5T9"/>
<feature type="domain" description="GCF C-terminal" evidence="1">
    <location>
        <begin position="4"/>
        <end position="85"/>
    </location>
</feature>